<sequence>MSSRHAQKWRGFRPDPGEYDAAEDLLDARGKAMSEYLRACLRWLEQAPDEALATVGPHWPPPRPRGRPRSPRRDVDDHGDARSSGHAAGTGEASS</sequence>
<organism evidence="2 3">
    <name type="scientific">Prauserella muralis</name>
    <dbReference type="NCBI Taxonomy" id="588067"/>
    <lineage>
        <taxon>Bacteria</taxon>
        <taxon>Bacillati</taxon>
        <taxon>Actinomycetota</taxon>
        <taxon>Actinomycetes</taxon>
        <taxon>Pseudonocardiales</taxon>
        <taxon>Pseudonocardiaceae</taxon>
        <taxon>Prauserella</taxon>
    </lineage>
</organism>
<feature type="region of interest" description="Disordered" evidence="1">
    <location>
        <begin position="52"/>
        <end position="95"/>
    </location>
</feature>
<comment type="caution">
    <text evidence="2">The sequence shown here is derived from an EMBL/GenBank/DDBJ whole genome shotgun (WGS) entry which is preliminary data.</text>
</comment>
<geneLocation type="plasmid" evidence="3">
    <name>ppmurdsm45305</name>
</geneLocation>
<evidence type="ECO:0000256" key="1">
    <source>
        <dbReference type="SAM" id="MobiDB-lite"/>
    </source>
</evidence>
<evidence type="ECO:0000313" key="2">
    <source>
        <dbReference type="EMBL" id="PXY16543.1"/>
    </source>
</evidence>
<keyword evidence="2" id="KW-0614">Plasmid</keyword>
<reference evidence="2 3" key="1">
    <citation type="submission" date="2016-07" db="EMBL/GenBank/DDBJ databases">
        <title>Draft genome sequence of Prauserella muralis DSM 45305, isolated from a mould-covered wall in an indoor environment.</title>
        <authorList>
            <person name="Ruckert C."/>
            <person name="Albersmeier A."/>
            <person name="Jiang C.-L."/>
            <person name="Jiang Y."/>
            <person name="Kalinowski J."/>
            <person name="Schneider O."/>
            <person name="Winkler A."/>
            <person name="Zotchev S.B."/>
        </authorList>
    </citation>
    <scope>NUCLEOTIDE SEQUENCE [LARGE SCALE GENOMIC DNA]</scope>
    <source>
        <strain evidence="2 3">DSM 45305</strain>
        <plasmid evidence="3">ppmurdsm45305</plasmid>
    </source>
</reference>
<protein>
    <submittedName>
        <fullName evidence="2">Uncharacterized protein</fullName>
    </submittedName>
</protein>
<name>A0A2V4AC31_9PSEU</name>
<dbReference type="EMBL" id="MASW01000024">
    <property type="protein sequence ID" value="PXY16543.1"/>
    <property type="molecule type" value="Genomic_DNA"/>
</dbReference>
<evidence type="ECO:0000313" key="3">
    <source>
        <dbReference type="Proteomes" id="UP000249915"/>
    </source>
</evidence>
<dbReference type="Proteomes" id="UP000249915">
    <property type="component" value="Plasmid pPmurDSM45305"/>
</dbReference>
<dbReference type="RefSeq" id="WP_211330153.1">
    <property type="nucleotide sequence ID" value="NZ_CM009984.1"/>
</dbReference>
<gene>
    <name evidence="2" type="ORF">BAY60_35675</name>
</gene>
<proteinExistence type="predicted"/>
<accession>A0A2V4AC31</accession>
<dbReference type="AlphaFoldDB" id="A0A2V4AC31"/>
<keyword evidence="3" id="KW-1185">Reference proteome</keyword>
<feature type="compositionally biased region" description="Basic and acidic residues" evidence="1">
    <location>
        <begin position="71"/>
        <end position="83"/>
    </location>
</feature>